<dbReference type="InterPro" id="IPR010998">
    <property type="entry name" value="Integrase_recombinase_N"/>
</dbReference>
<evidence type="ECO:0000313" key="5">
    <source>
        <dbReference type="Proteomes" id="UP000653454"/>
    </source>
</evidence>
<keyword evidence="2" id="KW-0233">DNA recombination</keyword>
<evidence type="ECO:0000256" key="1">
    <source>
        <dbReference type="ARBA" id="ARBA00023125"/>
    </source>
</evidence>
<evidence type="ECO:0000256" key="2">
    <source>
        <dbReference type="ARBA" id="ARBA00023172"/>
    </source>
</evidence>
<dbReference type="InterPro" id="IPR013762">
    <property type="entry name" value="Integrase-like_cat_sf"/>
</dbReference>
<dbReference type="GO" id="GO:0003677">
    <property type="term" value="F:DNA binding"/>
    <property type="evidence" value="ECO:0007669"/>
    <property type="project" value="UniProtKB-KW"/>
</dbReference>
<dbReference type="PANTHER" id="PTHR35617">
    <property type="entry name" value="PHAGE_INTEGRASE DOMAIN-CONTAINING PROTEIN"/>
    <property type="match status" value="1"/>
</dbReference>
<evidence type="ECO:0000313" key="4">
    <source>
        <dbReference type="EMBL" id="CAG9108413.1"/>
    </source>
</evidence>
<keyword evidence="5" id="KW-1185">Reference proteome</keyword>
<evidence type="ECO:0000259" key="3">
    <source>
        <dbReference type="Pfam" id="PF00589"/>
    </source>
</evidence>
<dbReference type="SUPFAM" id="SSF47823">
    <property type="entry name" value="lambda integrase-like, N-terminal domain"/>
    <property type="match status" value="1"/>
</dbReference>
<dbReference type="PANTHER" id="PTHR35617:SF3">
    <property type="entry name" value="CORE-BINDING (CB) DOMAIN-CONTAINING PROTEIN"/>
    <property type="match status" value="1"/>
</dbReference>
<dbReference type="Proteomes" id="UP000653454">
    <property type="component" value="Unassembled WGS sequence"/>
</dbReference>
<name>A0A8S4E1J1_PLUXY</name>
<dbReference type="InterPro" id="IPR002104">
    <property type="entry name" value="Integrase_catalytic"/>
</dbReference>
<dbReference type="Gene3D" id="1.10.443.10">
    <property type="entry name" value="Intergrase catalytic core"/>
    <property type="match status" value="1"/>
</dbReference>
<dbReference type="AlphaFoldDB" id="A0A8S4E1J1"/>
<dbReference type="EMBL" id="CAJHNJ030000010">
    <property type="protein sequence ID" value="CAG9108413.1"/>
    <property type="molecule type" value="Genomic_DNA"/>
</dbReference>
<dbReference type="SUPFAM" id="SSF56349">
    <property type="entry name" value="DNA breaking-rejoining enzymes"/>
    <property type="match status" value="1"/>
</dbReference>
<proteinExistence type="predicted"/>
<dbReference type="Pfam" id="PF00589">
    <property type="entry name" value="Phage_integrase"/>
    <property type="match status" value="1"/>
</dbReference>
<feature type="domain" description="Tyr recombinase" evidence="3">
    <location>
        <begin position="120"/>
        <end position="281"/>
    </location>
</feature>
<dbReference type="GO" id="GO:0015074">
    <property type="term" value="P:DNA integration"/>
    <property type="evidence" value="ECO:0007669"/>
    <property type="project" value="InterPro"/>
</dbReference>
<organism evidence="4 5">
    <name type="scientific">Plutella xylostella</name>
    <name type="common">Diamondback moth</name>
    <name type="synonym">Plutella maculipennis</name>
    <dbReference type="NCBI Taxonomy" id="51655"/>
    <lineage>
        <taxon>Eukaryota</taxon>
        <taxon>Metazoa</taxon>
        <taxon>Ecdysozoa</taxon>
        <taxon>Arthropoda</taxon>
        <taxon>Hexapoda</taxon>
        <taxon>Insecta</taxon>
        <taxon>Pterygota</taxon>
        <taxon>Neoptera</taxon>
        <taxon>Endopterygota</taxon>
        <taxon>Lepidoptera</taxon>
        <taxon>Glossata</taxon>
        <taxon>Ditrysia</taxon>
        <taxon>Yponomeutoidea</taxon>
        <taxon>Plutellidae</taxon>
        <taxon>Plutella</taxon>
    </lineage>
</organism>
<dbReference type="Gene3D" id="1.10.150.130">
    <property type="match status" value="1"/>
</dbReference>
<sequence length="302" mass="34080">MISSITSSTKAQYTSSWKLWWKYCHEKAFDFYNANVNNILDFLSNCYRLGSSYGTLNSHRSAISLINTNKVSEDERLKRFFRGIFKLRPTFPKYNVTWNPNIVLDYLSGLCNETINLELLTKKTVMLLALASGQRIQTLSLVKTHNIKVYSDKIIIIIDDLVKTSGIGRAQPVLNLPFFVQNPNICPATTLQAYLNRTADHRTGHSVLFTYKKPFRPASTQTIGRWLKETLSASGIDTTIFSAHSTRHAATSSAARAGVSFDIIRKSAGWTEHSSIFANFYNRPIVDSDSNLLSNSQFVEQS</sequence>
<keyword evidence="1" id="KW-0238">DNA-binding</keyword>
<protein>
    <submittedName>
        <fullName evidence="4">(diamondback moth) hypothetical protein</fullName>
    </submittedName>
</protein>
<comment type="caution">
    <text evidence="4">The sequence shown here is derived from an EMBL/GenBank/DDBJ whole genome shotgun (WGS) entry which is preliminary data.</text>
</comment>
<dbReference type="GO" id="GO:0006310">
    <property type="term" value="P:DNA recombination"/>
    <property type="evidence" value="ECO:0007669"/>
    <property type="project" value="UniProtKB-KW"/>
</dbReference>
<dbReference type="InterPro" id="IPR011010">
    <property type="entry name" value="DNA_brk_join_enz"/>
</dbReference>
<gene>
    <name evidence="4" type="ORF">PLXY2_LOCUS3892</name>
</gene>
<reference evidence="4" key="1">
    <citation type="submission" date="2020-11" db="EMBL/GenBank/DDBJ databases">
        <authorList>
            <person name="Whiteford S."/>
        </authorList>
    </citation>
    <scope>NUCLEOTIDE SEQUENCE</scope>
</reference>
<accession>A0A8S4E1J1</accession>